<dbReference type="Proteomes" id="UP000573729">
    <property type="component" value="Unassembled WGS sequence"/>
</dbReference>
<gene>
    <name evidence="1" type="ORF">BKA24_002118</name>
</gene>
<evidence type="ECO:0008006" key="3">
    <source>
        <dbReference type="Google" id="ProtNLM"/>
    </source>
</evidence>
<proteinExistence type="predicted"/>
<dbReference type="SUPFAM" id="SSF56634">
    <property type="entry name" value="Heme-dependent catalase-like"/>
    <property type="match status" value="1"/>
</dbReference>
<dbReference type="RefSeq" id="WP_184217847.1">
    <property type="nucleotide sequence ID" value="NZ_JACHMD010000001.1"/>
</dbReference>
<keyword evidence="2" id="KW-1185">Reference proteome</keyword>
<evidence type="ECO:0000313" key="1">
    <source>
        <dbReference type="EMBL" id="MBB4667409.1"/>
    </source>
</evidence>
<reference evidence="1 2" key="1">
    <citation type="submission" date="2020-08" db="EMBL/GenBank/DDBJ databases">
        <title>Sequencing the genomes of 1000 actinobacteria strains.</title>
        <authorList>
            <person name="Klenk H.-P."/>
        </authorList>
    </citation>
    <scope>NUCLEOTIDE SEQUENCE [LARGE SCALE GENOMIC DNA]</scope>
    <source>
        <strain evidence="1 2">DSM 24947</strain>
    </source>
</reference>
<comment type="caution">
    <text evidence="1">The sequence shown here is derived from an EMBL/GenBank/DDBJ whole genome shotgun (WGS) entry which is preliminary data.</text>
</comment>
<accession>A0A7W7BRC9</accession>
<sequence length="239" mass="26303">MIGREGSRGADAAPLLARAGGGILRAAFVALRLFRRPRPIHPRGVLLEGTVRWTSRQDASGIRWIDDPADADVARVTARFSRSVGLPSALPDVLGLAIRTETTDGWADIELASTGARFPWRFTLRPARRPSSANLGSLIPYRGRHGAVLIIARPLSPALPPASDAIARILSREPWRLRLHHATTHGAWSPFAVLELRTATDQSDAIRFDAGRHLVPGARMYRWIRALRQPSYDAVQNQK</sequence>
<dbReference type="GO" id="GO:0020037">
    <property type="term" value="F:heme binding"/>
    <property type="evidence" value="ECO:0007669"/>
    <property type="project" value="InterPro"/>
</dbReference>
<dbReference type="InterPro" id="IPR020835">
    <property type="entry name" value="Catalase_sf"/>
</dbReference>
<organism evidence="1 2">
    <name type="scientific">Microbacterium marinum</name>
    <dbReference type="NCBI Taxonomy" id="421115"/>
    <lineage>
        <taxon>Bacteria</taxon>
        <taxon>Bacillati</taxon>
        <taxon>Actinomycetota</taxon>
        <taxon>Actinomycetes</taxon>
        <taxon>Micrococcales</taxon>
        <taxon>Microbacteriaceae</taxon>
        <taxon>Microbacterium</taxon>
    </lineage>
</organism>
<evidence type="ECO:0000313" key="2">
    <source>
        <dbReference type="Proteomes" id="UP000573729"/>
    </source>
</evidence>
<name>A0A7W7BRC9_9MICO</name>
<dbReference type="AlphaFoldDB" id="A0A7W7BRC9"/>
<dbReference type="EMBL" id="JACHMD010000001">
    <property type="protein sequence ID" value="MBB4667409.1"/>
    <property type="molecule type" value="Genomic_DNA"/>
</dbReference>
<protein>
    <recommendedName>
        <fullName evidence="3">Phosphodiesterase</fullName>
    </recommendedName>
</protein>